<keyword evidence="1" id="KW-0175">Coiled coil</keyword>
<proteinExistence type="predicted"/>
<name>A0A7S0RG99_9CHLO</name>
<feature type="coiled-coil region" evidence="1">
    <location>
        <begin position="431"/>
        <end position="504"/>
    </location>
</feature>
<accession>A0A7S0RG99</accession>
<evidence type="ECO:0000313" key="2">
    <source>
        <dbReference type="EMBL" id="CAD8675850.1"/>
    </source>
</evidence>
<organism evidence="2">
    <name type="scientific">Pyramimonas obovata</name>
    <dbReference type="NCBI Taxonomy" id="1411642"/>
    <lineage>
        <taxon>Eukaryota</taxon>
        <taxon>Viridiplantae</taxon>
        <taxon>Chlorophyta</taxon>
        <taxon>Pyramimonadophyceae</taxon>
        <taxon>Pyramimonadales</taxon>
        <taxon>Pyramimonadaceae</taxon>
        <taxon>Pyramimonas</taxon>
        <taxon>Pyramimonas incertae sedis</taxon>
    </lineage>
</organism>
<dbReference type="Gene3D" id="1.10.287.1490">
    <property type="match status" value="1"/>
</dbReference>
<dbReference type="EMBL" id="HBFA01025390">
    <property type="protein sequence ID" value="CAD8675850.1"/>
    <property type="molecule type" value="Transcribed_RNA"/>
</dbReference>
<reference evidence="2" key="1">
    <citation type="submission" date="2021-01" db="EMBL/GenBank/DDBJ databases">
        <authorList>
            <person name="Corre E."/>
            <person name="Pelletier E."/>
            <person name="Niang G."/>
            <person name="Scheremetjew M."/>
            <person name="Finn R."/>
            <person name="Kale V."/>
            <person name="Holt S."/>
            <person name="Cochrane G."/>
            <person name="Meng A."/>
            <person name="Brown T."/>
            <person name="Cohen L."/>
        </authorList>
    </citation>
    <scope>NUCLEOTIDE SEQUENCE</scope>
    <source>
        <strain evidence="2">CCMP722</strain>
    </source>
</reference>
<feature type="coiled-coil region" evidence="1">
    <location>
        <begin position="249"/>
        <end position="321"/>
    </location>
</feature>
<feature type="coiled-coil region" evidence="1">
    <location>
        <begin position="346"/>
        <end position="401"/>
    </location>
</feature>
<sequence>MGVTCVMGGALACPVVGRPVFTGQKGTVNRLKHGHNVSRISPSRGAAMPVPVHAKSGKRLDVGRKTSVVCSKKDCYEEKRGNSCGALASMLVASLFSWNVVAPGGLAPQAIAASEPAAVVSVKTGENERAPVTFEDVYEVAYDVPSLFQEGMSQGKQVPDAIDSVAKTLYNKPKLESLSELLNLTTSVEDSEEAIVVAPVVPLPMPFDGLEADSDIIPYALVLLTLIVSSYASWYYGKSTAESAVAKDIEAEERLLATLSEKANELSQKQAAIDALEAEIASLQSAIKEQKAQTERAEAELQKLLKVQEELDAKKAEAKNVWAELQKVQSSLTAEKGGSGLLRDKLTAVEAELSAANNKLDAAEAGMASAKEAQSQLAADLEAANKSLGGLKMELANLTESTAEQTKGLEAEIGKLKKELTLSGEKGETAALKLEADMKHKDAQIKELMAKVQEAQATEESVMAKLKTAENEIKQLKAAAVEGISEVEAELAGAMSKMKSLEEENSQLPKMESDMEKKVADWAALEASWKALLAEKDENTSLLEAKLTERDASKVALEQKLAELEAFWKAKLAEKDASEAALKKQLAELEAKWAAKLGASESDLQARLAERDGSMGSVEGKLKDMEAAMALAAAQAEKKDSDWAALEATWQAQLAEKQELLELGMASEAGHLKKIKALEVLLAEAQAASGTPTVTFGGVPSAALKVFDENLLIGLKAYLEFKARGVDFSSREEQTLDWNVSTAAVKAMKAAGADTEDLVREYCRLAAGLIKEGDLSQLQGDAARVIVGSMLGSGDAAAASKTAEGLAASN</sequence>
<evidence type="ECO:0000256" key="1">
    <source>
        <dbReference type="SAM" id="Coils"/>
    </source>
</evidence>
<gene>
    <name evidence="2" type="ORF">POBO1169_LOCUS12879</name>
</gene>
<protein>
    <submittedName>
        <fullName evidence="2">Uncharacterized protein</fullName>
    </submittedName>
</protein>
<dbReference type="AlphaFoldDB" id="A0A7S0RG99"/>